<reference evidence="2" key="1">
    <citation type="submission" date="2023-08" db="EMBL/GenBank/DDBJ databases">
        <title>Emergence of clinically-relevant ST2 carbapenem-resistant Acinetobacter baumannii strains in hospital sewages in Zhejiang, East of China.</title>
        <authorList>
            <person name="Kaichao C."/>
            <person name="Zhang R."/>
        </authorList>
    </citation>
    <scope>NUCLEOTIDE SEQUENCE</scope>
    <source>
        <strain evidence="2">M-RB-37</strain>
    </source>
</reference>
<keyword evidence="1" id="KW-0472">Membrane</keyword>
<dbReference type="InterPro" id="IPR021741">
    <property type="entry name" value="DUF3311"/>
</dbReference>
<feature type="transmembrane region" description="Helical" evidence="1">
    <location>
        <begin position="41"/>
        <end position="64"/>
    </location>
</feature>
<evidence type="ECO:0000313" key="2">
    <source>
        <dbReference type="EMBL" id="MDQ8935839.1"/>
    </source>
</evidence>
<evidence type="ECO:0000313" key="3">
    <source>
        <dbReference type="Proteomes" id="UP001243844"/>
    </source>
</evidence>
<feature type="transmembrane region" description="Helical" evidence="1">
    <location>
        <begin position="12"/>
        <end position="29"/>
    </location>
</feature>
<dbReference type="RefSeq" id="WP_308976711.1">
    <property type="nucleotide sequence ID" value="NZ_JAVIDL010000014.1"/>
</dbReference>
<gene>
    <name evidence="2" type="ORF">RFH47_08855</name>
</gene>
<dbReference type="Proteomes" id="UP001243844">
    <property type="component" value="Unassembled WGS sequence"/>
</dbReference>
<name>A0AAW8J7W3_9GAMM</name>
<keyword evidence="1" id="KW-0812">Transmembrane</keyword>
<protein>
    <submittedName>
        <fullName evidence="2">DUF3311 domain-containing protein</fullName>
    </submittedName>
</protein>
<proteinExistence type="predicted"/>
<dbReference type="EMBL" id="JAVIDL010000014">
    <property type="protein sequence ID" value="MDQ8935839.1"/>
    <property type="molecule type" value="Genomic_DNA"/>
</dbReference>
<sequence length="70" mass="8289">MTQKNKQWLKVIFVIGIPLFGVVGALPIINKLKIHILGIPIIYAWMFLWFILTTICLWICWYVFDRHDDA</sequence>
<dbReference type="AlphaFoldDB" id="A0AAW8J7W3"/>
<keyword evidence="1" id="KW-1133">Transmembrane helix</keyword>
<comment type="caution">
    <text evidence="2">The sequence shown here is derived from an EMBL/GenBank/DDBJ whole genome shotgun (WGS) entry which is preliminary data.</text>
</comment>
<evidence type="ECO:0000256" key="1">
    <source>
        <dbReference type="SAM" id="Phobius"/>
    </source>
</evidence>
<accession>A0AAW8J7W3</accession>
<dbReference type="Pfam" id="PF11755">
    <property type="entry name" value="DUF3311"/>
    <property type="match status" value="1"/>
</dbReference>
<organism evidence="2 3">
    <name type="scientific">Acinetobacter rudis</name>
    <dbReference type="NCBI Taxonomy" id="632955"/>
    <lineage>
        <taxon>Bacteria</taxon>
        <taxon>Pseudomonadati</taxon>
        <taxon>Pseudomonadota</taxon>
        <taxon>Gammaproteobacteria</taxon>
        <taxon>Moraxellales</taxon>
        <taxon>Moraxellaceae</taxon>
        <taxon>Acinetobacter</taxon>
    </lineage>
</organism>